<dbReference type="CDD" id="cd02976">
    <property type="entry name" value="NrdH"/>
    <property type="match status" value="1"/>
</dbReference>
<proteinExistence type="predicted"/>
<dbReference type="InterPro" id="IPR036249">
    <property type="entry name" value="Thioredoxin-like_sf"/>
</dbReference>
<protein>
    <submittedName>
        <fullName evidence="3">Ribonucleoside-diphosphate reductase class Ib glutaredoxin subunit</fullName>
    </submittedName>
</protein>
<dbReference type="Proteomes" id="UP000029096">
    <property type="component" value="Unassembled WGS sequence"/>
</dbReference>
<feature type="region of interest" description="Disordered" evidence="1">
    <location>
        <begin position="74"/>
        <end position="100"/>
    </location>
</feature>
<organism evidence="3 4">
    <name type="scientific">Bifidobacterium bohemicum DSM 22767</name>
    <dbReference type="NCBI Taxonomy" id="1437606"/>
    <lineage>
        <taxon>Bacteria</taxon>
        <taxon>Bacillati</taxon>
        <taxon>Actinomycetota</taxon>
        <taxon>Actinomycetes</taxon>
        <taxon>Bifidobacteriales</taxon>
        <taxon>Bifidobacteriaceae</taxon>
        <taxon>Bifidobacterium</taxon>
    </lineage>
</organism>
<evidence type="ECO:0000256" key="1">
    <source>
        <dbReference type="SAM" id="MobiDB-lite"/>
    </source>
</evidence>
<evidence type="ECO:0000313" key="4">
    <source>
        <dbReference type="Proteomes" id="UP000029096"/>
    </source>
</evidence>
<sequence length="100" mass="10930">MTVTVFTKQHCPQCMATERQLKRQGIAFEQVDLTNNPSTVQQLIEAGFKQTPVVITPDASWSGYRPDLIKALGNGHPAEAEERNVTEAATQDASVSEVMA</sequence>
<feature type="domain" description="Glutaredoxin" evidence="2">
    <location>
        <begin position="3"/>
        <end position="55"/>
    </location>
</feature>
<evidence type="ECO:0000259" key="2">
    <source>
        <dbReference type="Pfam" id="PF00462"/>
    </source>
</evidence>
<dbReference type="PROSITE" id="PS51354">
    <property type="entry name" value="GLUTAREDOXIN_2"/>
    <property type="match status" value="1"/>
</dbReference>
<dbReference type="OrthoDB" id="8545217at2"/>
<gene>
    <name evidence="3" type="ORF">BBOH_0741</name>
</gene>
<accession>A0A086ZHD4</accession>
<dbReference type="InterPro" id="IPR051548">
    <property type="entry name" value="Grx-like_ET"/>
</dbReference>
<keyword evidence="4" id="KW-1185">Reference proteome</keyword>
<comment type="caution">
    <text evidence="3">The sequence shown here is derived from an EMBL/GenBank/DDBJ whole genome shotgun (WGS) entry which is preliminary data.</text>
</comment>
<dbReference type="GO" id="GO:0009055">
    <property type="term" value="F:electron transfer activity"/>
    <property type="evidence" value="ECO:0007669"/>
    <property type="project" value="TreeGrafter"/>
</dbReference>
<dbReference type="EMBL" id="JGYP01000002">
    <property type="protein sequence ID" value="KFI45934.1"/>
    <property type="molecule type" value="Genomic_DNA"/>
</dbReference>
<dbReference type="PANTHER" id="PTHR34386:SF1">
    <property type="entry name" value="GLUTAREDOXIN-LIKE PROTEIN NRDH"/>
    <property type="match status" value="1"/>
</dbReference>
<dbReference type="STRING" id="1437606.BBOH_0741"/>
<dbReference type="RefSeq" id="WP_044098145.1">
    <property type="nucleotide sequence ID" value="NZ_JDUS01000018.1"/>
</dbReference>
<reference evidence="3 4" key="1">
    <citation type="submission" date="2014-03" db="EMBL/GenBank/DDBJ databases">
        <title>Genomics of Bifidobacteria.</title>
        <authorList>
            <person name="Ventura M."/>
            <person name="Milani C."/>
            <person name="Lugli G.A."/>
        </authorList>
    </citation>
    <scope>NUCLEOTIDE SEQUENCE [LARGE SCALE GENOMIC DNA]</scope>
    <source>
        <strain evidence="3 4">DSM 22767</strain>
    </source>
</reference>
<dbReference type="Pfam" id="PF00462">
    <property type="entry name" value="Glutaredoxin"/>
    <property type="match status" value="1"/>
</dbReference>
<dbReference type="Gene3D" id="3.40.30.10">
    <property type="entry name" value="Glutaredoxin"/>
    <property type="match status" value="1"/>
</dbReference>
<dbReference type="eggNOG" id="COG0695">
    <property type="taxonomic scope" value="Bacteria"/>
</dbReference>
<evidence type="ECO:0000313" key="3">
    <source>
        <dbReference type="EMBL" id="KFI45934.1"/>
    </source>
</evidence>
<name>A0A086ZHD4_9BIFI</name>
<dbReference type="PANTHER" id="PTHR34386">
    <property type="entry name" value="GLUTAREDOXIN"/>
    <property type="match status" value="1"/>
</dbReference>
<dbReference type="SUPFAM" id="SSF52833">
    <property type="entry name" value="Thioredoxin-like"/>
    <property type="match status" value="1"/>
</dbReference>
<dbReference type="AlphaFoldDB" id="A0A086ZHD4"/>
<dbReference type="GO" id="GO:0045454">
    <property type="term" value="P:cell redox homeostasis"/>
    <property type="evidence" value="ECO:0007669"/>
    <property type="project" value="TreeGrafter"/>
</dbReference>
<dbReference type="InterPro" id="IPR002109">
    <property type="entry name" value="Glutaredoxin"/>
</dbReference>